<dbReference type="AlphaFoldDB" id="A0A146GD34"/>
<dbReference type="InterPro" id="IPR007184">
    <property type="entry name" value="Mannoside_phosphorylase"/>
</dbReference>
<comment type="catalytic activity">
    <reaction evidence="4">
        <text>beta-D-mannosyl-(1-&gt;4)-D-glucose + phosphate = alpha-D-mannose 1-phosphate + D-glucose</text>
        <dbReference type="Rhea" id="RHEA:32531"/>
        <dbReference type="ChEBI" id="CHEBI:4167"/>
        <dbReference type="ChEBI" id="CHEBI:43474"/>
        <dbReference type="ChEBI" id="CHEBI:58409"/>
        <dbReference type="ChEBI" id="CHEBI:64351"/>
        <dbReference type="EC" id="2.4.1.281"/>
    </reaction>
</comment>
<dbReference type="HAMAP" id="MF_00928">
    <property type="entry name" value="Man_Glc_phosphorylase"/>
    <property type="match status" value="1"/>
</dbReference>
<protein>
    <recommendedName>
        <fullName evidence="4">4-O-beta-D-mannosyl-D-glucose phosphorylase</fullName>
        <shortName evidence="4">MGP</shortName>
        <shortName evidence="4">Mannosylglucose phosphorylase</shortName>
        <ecNumber evidence="4">2.4.1.281</ecNumber>
    </recommendedName>
</protein>
<evidence type="ECO:0000256" key="2">
    <source>
        <dbReference type="ARBA" id="ARBA00022679"/>
    </source>
</evidence>
<dbReference type="SUPFAM" id="SSF75005">
    <property type="entry name" value="Arabinanase/levansucrase/invertase"/>
    <property type="match status" value="1"/>
</dbReference>
<keyword evidence="6" id="KW-1185">Reference proteome</keyword>
<sequence length="430" mass="48685">MRGLNVASMHGFWHSSVLCRRRFPALIFMAPAKRTAKSTFASRVSEVRAAHEKLLRRRNPVDLTWDNGVYERFQNPVLTAAHAPIEWRYDFDREANPFFMERLGINAALNPGAFLWKGKVCLVVRVEGNDRKSFFAIAESPNGIDNFRFWPEPLDLPEIKPETNVYDMRITFHEDGWIYGTFCSESRARKVAPTDLSSADAQAGMVRTKDFKKWERLPNLKTPSSQQRNVVLHPEFVKGQYAFYTRPMDGFIDVGSGGGIGWTLCRDITSGKTGKEEIIDERAYHTIKEVKNGQGPPPLKTKHGWLHLAHGVRGCASGLRYVLYAFITALDDPKKIIAQPGGHFLAPYEGERIGDVSNVTFTNGWVELPDGTVLIYYGGSDTRCYVARTTVDKLVDWCLNTPEDGLTTRRCLDQRLALIRRNQQILSGKK</sequence>
<comment type="caution">
    <text evidence="5">The sequence shown here is derived from an EMBL/GenBank/DDBJ whole genome shotgun (WGS) entry which is preliminary data.</text>
</comment>
<proteinExistence type="inferred from homology"/>
<dbReference type="PANTHER" id="PTHR34106">
    <property type="entry name" value="GLYCOSIDASE"/>
    <property type="match status" value="1"/>
</dbReference>
<evidence type="ECO:0000313" key="6">
    <source>
        <dbReference type="Proteomes" id="UP000076023"/>
    </source>
</evidence>
<dbReference type="InterPro" id="IPR023296">
    <property type="entry name" value="Glyco_hydro_beta-prop_sf"/>
</dbReference>
<comment type="function">
    <text evidence="4">Converts 4-O-beta-D-mannopyranosyl-D-glucopyranose (Man-Glc) to mannose 1-phosphate (Man1P) and glucose.</text>
</comment>
<dbReference type="EC" id="2.4.1.281" evidence="4"/>
<evidence type="ECO:0000256" key="4">
    <source>
        <dbReference type="HAMAP-Rule" id="MF_00928"/>
    </source>
</evidence>
<dbReference type="InterPro" id="IPR028583">
    <property type="entry name" value="Man_Glc_phosphorylase"/>
</dbReference>
<dbReference type="GO" id="GO:0071555">
    <property type="term" value="P:cell wall organization"/>
    <property type="evidence" value="ECO:0007669"/>
    <property type="project" value="UniProtKB-KW"/>
</dbReference>
<keyword evidence="4" id="KW-0119">Carbohydrate metabolism</keyword>
<keyword evidence="1 4" id="KW-0328">Glycosyltransferase</keyword>
<evidence type="ECO:0000256" key="1">
    <source>
        <dbReference type="ARBA" id="ARBA00022676"/>
    </source>
</evidence>
<dbReference type="GO" id="GO:0005975">
    <property type="term" value="P:carbohydrate metabolic process"/>
    <property type="evidence" value="ECO:0007669"/>
    <property type="project" value="UniProtKB-UniRule"/>
</dbReference>
<organism evidence="5 6">
    <name type="scientific">Terrimicrobium sacchariphilum</name>
    <dbReference type="NCBI Taxonomy" id="690879"/>
    <lineage>
        <taxon>Bacteria</taxon>
        <taxon>Pseudomonadati</taxon>
        <taxon>Verrucomicrobiota</taxon>
        <taxon>Terrimicrobiia</taxon>
        <taxon>Terrimicrobiales</taxon>
        <taxon>Terrimicrobiaceae</taxon>
        <taxon>Terrimicrobium</taxon>
    </lineage>
</organism>
<reference evidence="6" key="1">
    <citation type="journal article" date="2017" name="Genome Announc.">
        <title>Draft Genome Sequence of Terrimicrobium sacchariphilum NM-5T, a Facultative Anaerobic Soil Bacterium of the Class Spartobacteria.</title>
        <authorList>
            <person name="Qiu Y.L."/>
            <person name="Tourlousse D.M."/>
            <person name="Matsuura N."/>
            <person name="Ohashi A."/>
            <person name="Sekiguchi Y."/>
        </authorList>
    </citation>
    <scope>NUCLEOTIDE SEQUENCE [LARGE SCALE GENOMIC DNA]</scope>
    <source>
        <strain evidence="6">NM-5</strain>
    </source>
</reference>
<evidence type="ECO:0000256" key="3">
    <source>
        <dbReference type="ARBA" id="ARBA00024356"/>
    </source>
</evidence>
<dbReference type="EMBL" id="BDCO01000003">
    <property type="protein sequence ID" value="GAT35230.1"/>
    <property type="molecule type" value="Genomic_DNA"/>
</dbReference>
<gene>
    <name evidence="5" type="ORF">TSACC_3294</name>
</gene>
<comment type="similarity">
    <text evidence="3 4">Belongs to the glycosyl hydrolase 130 family.</text>
</comment>
<dbReference type="InParanoid" id="A0A146GD34"/>
<keyword evidence="2 4" id="KW-0808">Transferase</keyword>
<dbReference type="Pfam" id="PF04041">
    <property type="entry name" value="Glyco_hydro_130"/>
    <property type="match status" value="1"/>
</dbReference>
<keyword evidence="4" id="KW-0961">Cell wall biogenesis/degradation</keyword>
<dbReference type="Gene3D" id="2.115.10.20">
    <property type="entry name" value="Glycosyl hydrolase domain, family 43"/>
    <property type="match status" value="1"/>
</dbReference>
<name>A0A146GD34_TERSA</name>
<accession>A0A146GD34</accession>
<evidence type="ECO:0000313" key="5">
    <source>
        <dbReference type="EMBL" id="GAT35230.1"/>
    </source>
</evidence>
<dbReference type="PANTHER" id="PTHR34106:SF1">
    <property type="entry name" value="1,4-BETA-MANNOSYL-N-ACETYLGLUCOSAMINE PHOSPHORYLASE"/>
    <property type="match status" value="1"/>
</dbReference>
<dbReference type="Proteomes" id="UP000076023">
    <property type="component" value="Unassembled WGS sequence"/>
</dbReference>
<dbReference type="GO" id="GO:0016758">
    <property type="term" value="F:hexosyltransferase activity"/>
    <property type="evidence" value="ECO:0007669"/>
    <property type="project" value="UniProtKB-UniRule"/>
</dbReference>
<dbReference type="STRING" id="690879.TSACC_3294"/>